<dbReference type="GO" id="GO:0006313">
    <property type="term" value="P:DNA transposition"/>
    <property type="evidence" value="ECO:0007669"/>
    <property type="project" value="InterPro"/>
</dbReference>
<dbReference type="GO" id="GO:0004803">
    <property type="term" value="F:transposase activity"/>
    <property type="evidence" value="ECO:0007669"/>
    <property type="project" value="InterPro"/>
</dbReference>
<reference evidence="2" key="1">
    <citation type="journal article" date="2014" name="Int. J. Syst. Evol. Microbiol.">
        <title>Complete genome sequence of Corynebacterium casei LMG S-19264T (=DSM 44701T), isolated from a smear-ripened cheese.</title>
        <authorList>
            <consortium name="US DOE Joint Genome Institute (JGI-PGF)"/>
            <person name="Walter F."/>
            <person name="Albersmeier A."/>
            <person name="Kalinowski J."/>
            <person name="Ruckert C."/>
        </authorList>
    </citation>
    <scope>NUCLEOTIDE SEQUENCE</scope>
    <source>
        <strain evidence="2">KCTC 12113</strain>
    </source>
</reference>
<dbReference type="AlphaFoldDB" id="A0A918IXH3"/>
<dbReference type="PANTHER" id="PTHR33360:SF2">
    <property type="entry name" value="TRANSPOSASE FOR INSERTION SEQUENCE ELEMENT IS200"/>
    <property type="match status" value="1"/>
</dbReference>
<name>A0A918IXH3_9FLAO</name>
<dbReference type="InterPro" id="IPR036515">
    <property type="entry name" value="Transposase_17_sf"/>
</dbReference>
<gene>
    <name evidence="2" type="ORF">GCM10007383_20600</name>
</gene>
<reference evidence="2" key="2">
    <citation type="submission" date="2020-09" db="EMBL/GenBank/DDBJ databases">
        <authorList>
            <person name="Sun Q."/>
            <person name="Kim S."/>
        </authorList>
    </citation>
    <scope>NUCLEOTIDE SEQUENCE</scope>
    <source>
        <strain evidence="2">KCTC 12113</strain>
    </source>
</reference>
<organism evidence="2 3">
    <name type="scientific">Arenibacter certesii</name>
    <dbReference type="NCBI Taxonomy" id="228955"/>
    <lineage>
        <taxon>Bacteria</taxon>
        <taxon>Pseudomonadati</taxon>
        <taxon>Bacteroidota</taxon>
        <taxon>Flavobacteriia</taxon>
        <taxon>Flavobacteriales</taxon>
        <taxon>Flavobacteriaceae</taxon>
        <taxon>Arenibacter</taxon>
    </lineage>
</organism>
<evidence type="ECO:0000313" key="3">
    <source>
        <dbReference type="Proteomes" id="UP000634668"/>
    </source>
</evidence>
<sequence>MPFVRTYIHFVFSTKNREPYLNTPALRNQLWNHIKKNAKEKNIMIDFINGYTNHCHILISLGTDQTIRKVMQLIKGESSYWINKNNLCNSKFEWQDEYFAGSVSYSMLYKVREYIKNQDEHHKTKTFQEEDNELMKEYRFD</sequence>
<dbReference type="Proteomes" id="UP000634668">
    <property type="component" value="Unassembled WGS sequence"/>
</dbReference>
<dbReference type="EMBL" id="BMWP01000012">
    <property type="protein sequence ID" value="GGW35482.1"/>
    <property type="molecule type" value="Genomic_DNA"/>
</dbReference>
<evidence type="ECO:0000259" key="1">
    <source>
        <dbReference type="SMART" id="SM01321"/>
    </source>
</evidence>
<accession>A0A918IXH3</accession>
<protein>
    <recommendedName>
        <fullName evidence="1">Transposase IS200-like domain-containing protein</fullName>
    </recommendedName>
</protein>
<dbReference type="InterPro" id="IPR002686">
    <property type="entry name" value="Transposase_17"/>
</dbReference>
<dbReference type="RefSeq" id="WP_026813244.1">
    <property type="nucleotide sequence ID" value="NZ_BMWP01000012.1"/>
</dbReference>
<dbReference type="Gene3D" id="3.30.70.1290">
    <property type="entry name" value="Transposase IS200-like"/>
    <property type="match status" value="1"/>
</dbReference>
<dbReference type="SUPFAM" id="SSF143422">
    <property type="entry name" value="Transposase IS200-like"/>
    <property type="match status" value="1"/>
</dbReference>
<dbReference type="SMART" id="SM01321">
    <property type="entry name" value="Y1_Tnp"/>
    <property type="match status" value="1"/>
</dbReference>
<keyword evidence="3" id="KW-1185">Reference proteome</keyword>
<dbReference type="Pfam" id="PF01797">
    <property type="entry name" value="Y1_Tnp"/>
    <property type="match status" value="1"/>
</dbReference>
<feature type="domain" description="Transposase IS200-like" evidence="1">
    <location>
        <begin position="3"/>
        <end position="118"/>
    </location>
</feature>
<proteinExistence type="predicted"/>
<comment type="caution">
    <text evidence="2">The sequence shown here is derived from an EMBL/GenBank/DDBJ whole genome shotgun (WGS) entry which is preliminary data.</text>
</comment>
<dbReference type="PANTHER" id="PTHR33360">
    <property type="entry name" value="TRANSPOSASE FOR INSERTION SEQUENCE ELEMENT IS200"/>
    <property type="match status" value="1"/>
</dbReference>
<dbReference type="NCBIfam" id="NF033573">
    <property type="entry name" value="transpos_IS200"/>
    <property type="match status" value="1"/>
</dbReference>
<dbReference type="GO" id="GO:0003677">
    <property type="term" value="F:DNA binding"/>
    <property type="evidence" value="ECO:0007669"/>
    <property type="project" value="InterPro"/>
</dbReference>
<evidence type="ECO:0000313" key="2">
    <source>
        <dbReference type="EMBL" id="GGW35482.1"/>
    </source>
</evidence>